<dbReference type="InterPro" id="IPR028082">
    <property type="entry name" value="Peripla_BP_I"/>
</dbReference>
<evidence type="ECO:0000256" key="4">
    <source>
        <dbReference type="ARBA" id="ARBA00022989"/>
    </source>
</evidence>
<evidence type="ECO:0000256" key="2">
    <source>
        <dbReference type="ARBA" id="ARBA00022692"/>
    </source>
</evidence>
<gene>
    <name evidence="9" type="ORF">DBR06_SOUSAS2110027</name>
</gene>
<proteinExistence type="predicted"/>
<protein>
    <recommendedName>
        <fullName evidence="8">Receptor ligand binding region domain-containing protein</fullName>
    </recommendedName>
</protein>
<dbReference type="Gene3D" id="3.40.50.2300">
    <property type="match status" value="2"/>
</dbReference>
<dbReference type="GO" id="GO:0004930">
    <property type="term" value="F:G protein-coupled receptor activity"/>
    <property type="evidence" value="ECO:0007669"/>
    <property type="project" value="InterPro"/>
</dbReference>
<evidence type="ECO:0000313" key="10">
    <source>
        <dbReference type="Proteomes" id="UP000295264"/>
    </source>
</evidence>
<keyword evidence="6" id="KW-0675">Receptor</keyword>
<keyword evidence="10" id="KW-1185">Reference proteome</keyword>
<dbReference type="Proteomes" id="UP000295264">
    <property type="component" value="Unassembled WGS sequence"/>
</dbReference>
<comment type="subcellular location">
    <subcellularLocation>
        <location evidence="1">Membrane</location>
        <topology evidence="1">Multi-pass membrane protein</topology>
    </subcellularLocation>
</comment>
<evidence type="ECO:0000256" key="7">
    <source>
        <dbReference type="ARBA" id="ARBA00023180"/>
    </source>
</evidence>
<evidence type="ECO:0000256" key="3">
    <source>
        <dbReference type="ARBA" id="ARBA00022729"/>
    </source>
</evidence>
<keyword evidence="5" id="KW-0472">Membrane</keyword>
<accession>A0A484GU90</accession>
<dbReference type="SUPFAM" id="SSF53822">
    <property type="entry name" value="Periplasmic binding protein-like I"/>
    <property type="match status" value="1"/>
</dbReference>
<evidence type="ECO:0000256" key="6">
    <source>
        <dbReference type="ARBA" id="ARBA00023170"/>
    </source>
</evidence>
<comment type="caution">
    <text evidence="9">The sequence shown here is derived from an EMBL/GenBank/DDBJ whole genome shotgun (WGS) entry which is preliminary data.</text>
</comment>
<dbReference type="InterPro" id="IPR001828">
    <property type="entry name" value="ANF_lig-bd_rcpt"/>
</dbReference>
<dbReference type="Pfam" id="PF01094">
    <property type="entry name" value="ANF_receptor"/>
    <property type="match status" value="1"/>
</dbReference>
<organism evidence="9 10">
    <name type="scientific">Sousa chinensis</name>
    <name type="common">Indo-pacific humpbacked dolphin</name>
    <name type="synonym">Steno chinensis</name>
    <dbReference type="NCBI Taxonomy" id="103600"/>
    <lineage>
        <taxon>Eukaryota</taxon>
        <taxon>Metazoa</taxon>
        <taxon>Chordata</taxon>
        <taxon>Craniata</taxon>
        <taxon>Vertebrata</taxon>
        <taxon>Euteleostomi</taxon>
        <taxon>Mammalia</taxon>
        <taxon>Eutheria</taxon>
        <taxon>Laurasiatheria</taxon>
        <taxon>Artiodactyla</taxon>
        <taxon>Whippomorpha</taxon>
        <taxon>Cetacea</taxon>
        <taxon>Odontoceti</taxon>
        <taxon>Delphinidae</taxon>
        <taxon>Sousa</taxon>
    </lineage>
</organism>
<evidence type="ECO:0000256" key="1">
    <source>
        <dbReference type="ARBA" id="ARBA00004141"/>
    </source>
</evidence>
<evidence type="ECO:0000259" key="8">
    <source>
        <dbReference type="Pfam" id="PF01094"/>
    </source>
</evidence>
<dbReference type="PRINTS" id="PR00248">
    <property type="entry name" value="GPCRMGR"/>
</dbReference>
<dbReference type="EMBL" id="QWLN02004155">
    <property type="protein sequence ID" value="TEA39285.1"/>
    <property type="molecule type" value="Genomic_DNA"/>
</dbReference>
<dbReference type="InterPro" id="IPR000337">
    <property type="entry name" value="GPCR_3"/>
</dbReference>
<keyword evidence="7" id="KW-0325">Glycoprotein</keyword>
<feature type="non-terminal residue" evidence="9">
    <location>
        <position position="59"/>
    </location>
</feature>
<keyword evidence="3" id="KW-0732">Signal</keyword>
<dbReference type="GO" id="GO:0016020">
    <property type="term" value="C:membrane"/>
    <property type="evidence" value="ECO:0007669"/>
    <property type="project" value="UniProtKB-SubCell"/>
</dbReference>
<dbReference type="InterPro" id="IPR050726">
    <property type="entry name" value="mGluR"/>
</dbReference>
<dbReference type="PANTHER" id="PTHR24060">
    <property type="entry name" value="METABOTROPIC GLUTAMATE RECEPTOR"/>
    <property type="match status" value="1"/>
</dbReference>
<sequence length="59" mass="6667">QVSYGASTDWLSSRETFPSFLHTVPSDRVQVAAVVELLRELHWSWVAAVGSKDEYSWQG</sequence>
<dbReference type="AlphaFoldDB" id="A0A484GU90"/>
<feature type="domain" description="Receptor ligand binding region" evidence="8">
    <location>
        <begin position="1"/>
        <end position="55"/>
    </location>
</feature>
<evidence type="ECO:0000313" key="9">
    <source>
        <dbReference type="EMBL" id="TEA39285.1"/>
    </source>
</evidence>
<name>A0A484GU90_SOUCH</name>
<feature type="non-terminal residue" evidence="9">
    <location>
        <position position="1"/>
    </location>
</feature>
<keyword evidence="4" id="KW-1133">Transmembrane helix</keyword>
<keyword evidence="2" id="KW-0812">Transmembrane</keyword>
<reference evidence="9 10" key="1">
    <citation type="journal article" date="2018" name="Genomics">
        <title>Molecular footprints of inshore aquatic adaptation in Indo-Pacific humpback dolphin (Sousa chinensis).</title>
        <authorList>
            <person name="Ming Y."/>
            <person name="Jian J."/>
            <person name="Yu F."/>
            <person name="Yu X."/>
            <person name="Wang J."/>
            <person name="Liu W."/>
        </authorList>
    </citation>
    <scope>NUCLEOTIDE SEQUENCE [LARGE SCALE GENOMIC DNA]</scope>
    <source>
        <strain evidence="9">MY-2018</strain>
        <tissue evidence="9">Skin</tissue>
    </source>
</reference>
<evidence type="ECO:0000256" key="5">
    <source>
        <dbReference type="ARBA" id="ARBA00023136"/>
    </source>
</evidence>